<evidence type="ECO:0000256" key="1">
    <source>
        <dbReference type="ARBA" id="ARBA00009063"/>
    </source>
</evidence>
<name>A0A7E4WA58_PANRE</name>
<dbReference type="WBParaSite" id="Pan_g8830.t1">
    <property type="protein sequence ID" value="Pan_g8830.t1"/>
    <property type="gene ID" value="Pan_g8830"/>
</dbReference>
<evidence type="ECO:0000256" key="3">
    <source>
        <dbReference type="SAM" id="MobiDB-lite"/>
    </source>
</evidence>
<dbReference type="Gene3D" id="1.20.5.110">
    <property type="match status" value="1"/>
</dbReference>
<evidence type="ECO:0000256" key="4">
    <source>
        <dbReference type="SAM" id="Phobius"/>
    </source>
</evidence>
<feature type="compositionally biased region" description="Basic and acidic residues" evidence="3">
    <location>
        <begin position="104"/>
        <end position="119"/>
    </location>
</feature>
<dbReference type="InterPro" id="IPR010989">
    <property type="entry name" value="SNARE"/>
</dbReference>
<dbReference type="PANTHER" id="PTHR19957:SF411">
    <property type="entry name" value="LD23667P"/>
    <property type="match status" value="1"/>
</dbReference>
<dbReference type="SUPFAM" id="SSF47661">
    <property type="entry name" value="t-snare proteins"/>
    <property type="match status" value="1"/>
</dbReference>
<protein>
    <submittedName>
        <fullName evidence="7">t-SNARE coiled-coil homology domain-containing protein</fullName>
    </submittedName>
</protein>
<comment type="similarity">
    <text evidence="1">Belongs to the syntaxin family.</text>
</comment>
<dbReference type="GO" id="GO:0008021">
    <property type="term" value="C:synaptic vesicle"/>
    <property type="evidence" value="ECO:0007669"/>
    <property type="project" value="TreeGrafter"/>
</dbReference>
<dbReference type="Gene3D" id="1.20.58.70">
    <property type="match status" value="1"/>
</dbReference>
<keyword evidence="4" id="KW-1133">Transmembrane helix</keyword>
<keyword evidence="2" id="KW-0813">Transport</keyword>
<dbReference type="InterPro" id="IPR006011">
    <property type="entry name" value="Syntaxin_N"/>
</dbReference>
<evidence type="ECO:0000313" key="6">
    <source>
        <dbReference type="Proteomes" id="UP000492821"/>
    </source>
</evidence>
<keyword evidence="4" id="KW-0812">Transmembrane</keyword>
<keyword evidence="2" id="KW-0532">Neurotransmitter transport</keyword>
<dbReference type="GO" id="GO:0006906">
    <property type="term" value="P:vesicle fusion"/>
    <property type="evidence" value="ECO:0007669"/>
    <property type="project" value="TreeGrafter"/>
</dbReference>
<dbReference type="GO" id="GO:0000149">
    <property type="term" value="F:SNARE binding"/>
    <property type="evidence" value="ECO:0007669"/>
    <property type="project" value="TreeGrafter"/>
</dbReference>
<feature type="region of interest" description="Disordered" evidence="3">
    <location>
        <begin position="104"/>
        <end position="125"/>
    </location>
</feature>
<evidence type="ECO:0000259" key="5">
    <source>
        <dbReference type="PROSITE" id="PS50192"/>
    </source>
</evidence>
<reference evidence="6" key="1">
    <citation type="journal article" date="2013" name="Genetics">
        <title>The draft genome and transcriptome of Panagrellus redivivus are shaped by the harsh demands of a free-living lifestyle.</title>
        <authorList>
            <person name="Srinivasan J."/>
            <person name="Dillman A.R."/>
            <person name="Macchietto M.G."/>
            <person name="Heikkinen L."/>
            <person name="Lakso M."/>
            <person name="Fracchia K.M."/>
            <person name="Antoshechkin I."/>
            <person name="Mortazavi A."/>
            <person name="Wong G."/>
            <person name="Sternberg P.W."/>
        </authorList>
    </citation>
    <scope>NUCLEOTIDE SEQUENCE [LARGE SCALE GENOMIC DNA]</scope>
    <source>
        <strain evidence="6">MT8872</strain>
    </source>
</reference>
<dbReference type="Pfam" id="PF14523">
    <property type="entry name" value="Syntaxin_2"/>
    <property type="match status" value="1"/>
</dbReference>
<reference evidence="7" key="2">
    <citation type="submission" date="2020-10" db="UniProtKB">
        <authorList>
            <consortium name="WormBaseParasite"/>
        </authorList>
    </citation>
    <scope>IDENTIFICATION</scope>
</reference>
<dbReference type="InterPro" id="IPR045242">
    <property type="entry name" value="Syntaxin"/>
</dbReference>
<accession>A0A7E4WA58</accession>
<dbReference type="GO" id="GO:0048278">
    <property type="term" value="P:vesicle docking"/>
    <property type="evidence" value="ECO:0007669"/>
    <property type="project" value="TreeGrafter"/>
</dbReference>
<feature type="domain" description="T-SNARE coiled-coil homology" evidence="5">
    <location>
        <begin position="144"/>
        <end position="206"/>
    </location>
</feature>
<organism evidence="6 7">
    <name type="scientific">Panagrellus redivivus</name>
    <name type="common">Microworm</name>
    <dbReference type="NCBI Taxonomy" id="6233"/>
    <lineage>
        <taxon>Eukaryota</taxon>
        <taxon>Metazoa</taxon>
        <taxon>Ecdysozoa</taxon>
        <taxon>Nematoda</taxon>
        <taxon>Chromadorea</taxon>
        <taxon>Rhabditida</taxon>
        <taxon>Tylenchina</taxon>
        <taxon>Panagrolaimomorpha</taxon>
        <taxon>Panagrolaimoidea</taxon>
        <taxon>Panagrolaimidae</taxon>
        <taxon>Panagrellus</taxon>
    </lineage>
</organism>
<dbReference type="GO" id="GO:0005484">
    <property type="term" value="F:SNAP receptor activity"/>
    <property type="evidence" value="ECO:0007669"/>
    <property type="project" value="TreeGrafter"/>
</dbReference>
<sequence length="240" mass="27810">MTTDSGNDLVQEIAKNIFALNQIVQKLEDAVYKIDTTPEHERITEYVNSLIQQSNDLSPKTNTMMKQLNILAKTNGDFAIHRKRLMNEYFGVLRRLQEVQRTAATKERQKIKTVSDQDHYLSNQTPPEQDQIRLQMQQQHRQNILEVRERQQALVGFENDIQQLNEIFTDLARIVHDQGETIDSIEANVENATIQVDQGASNVRSALEYETRARQKKLMLGIFCAALVLVLLLFFYLYSR</sequence>
<dbReference type="PANTHER" id="PTHR19957">
    <property type="entry name" value="SYNTAXIN"/>
    <property type="match status" value="1"/>
</dbReference>
<dbReference type="SMART" id="SM00397">
    <property type="entry name" value="t_SNARE"/>
    <property type="match status" value="1"/>
</dbReference>
<dbReference type="GO" id="GO:0031201">
    <property type="term" value="C:SNARE complex"/>
    <property type="evidence" value="ECO:0007669"/>
    <property type="project" value="TreeGrafter"/>
</dbReference>
<dbReference type="GO" id="GO:0006886">
    <property type="term" value="P:intracellular protein transport"/>
    <property type="evidence" value="ECO:0007669"/>
    <property type="project" value="TreeGrafter"/>
</dbReference>
<keyword evidence="6" id="KW-1185">Reference proteome</keyword>
<dbReference type="AlphaFoldDB" id="A0A7E4WA58"/>
<proteinExistence type="inferred from homology"/>
<dbReference type="Pfam" id="PF05739">
    <property type="entry name" value="SNARE"/>
    <property type="match status" value="1"/>
</dbReference>
<evidence type="ECO:0000313" key="7">
    <source>
        <dbReference type="WBParaSite" id="Pan_g8830.t1"/>
    </source>
</evidence>
<dbReference type="GO" id="GO:0006836">
    <property type="term" value="P:neurotransmitter transport"/>
    <property type="evidence" value="ECO:0007669"/>
    <property type="project" value="UniProtKB-KW"/>
</dbReference>
<dbReference type="InterPro" id="IPR000727">
    <property type="entry name" value="T_SNARE_dom"/>
</dbReference>
<keyword evidence="4" id="KW-0472">Membrane</keyword>
<evidence type="ECO:0000256" key="2">
    <source>
        <dbReference type="ARBA" id="ARBA00022775"/>
    </source>
</evidence>
<feature type="transmembrane region" description="Helical" evidence="4">
    <location>
        <begin position="218"/>
        <end position="238"/>
    </location>
</feature>
<dbReference type="Proteomes" id="UP000492821">
    <property type="component" value="Unassembled WGS sequence"/>
</dbReference>
<dbReference type="PROSITE" id="PS50192">
    <property type="entry name" value="T_SNARE"/>
    <property type="match status" value="1"/>
</dbReference>